<dbReference type="RefSeq" id="WP_205247486.1">
    <property type="nucleotide sequence ID" value="NZ_KZ845739.1"/>
</dbReference>
<dbReference type="Gene3D" id="2.160.10.10">
    <property type="entry name" value="Hexapeptide repeat proteins"/>
    <property type="match status" value="1"/>
</dbReference>
<protein>
    <recommendedName>
        <fullName evidence="3">Acetyltransferase</fullName>
    </recommendedName>
</protein>
<organism evidence="1 2">
    <name type="scientific">Enterococcus cecorum</name>
    <dbReference type="NCBI Taxonomy" id="44008"/>
    <lineage>
        <taxon>Bacteria</taxon>
        <taxon>Bacillati</taxon>
        <taxon>Bacillota</taxon>
        <taxon>Bacilli</taxon>
        <taxon>Lactobacillales</taxon>
        <taxon>Enterococcaceae</taxon>
        <taxon>Enterococcus</taxon>
    </lineage>
</organism>
<accession>A0A366SIW0</accession>
<gene>
    <name evidence="1" type="ORF">EB18_00211</name>
</gene>
<proteinExistence type="predicted"/>
<dbReference type="PANTHER" id="PTHR43300:SF11">
    <property type="entry name" value="ACETYLTRANSFERASE RV3034C-RELATED"/>
    <property type="match status" value="1"/>
</dbReference>
<comment type="caution">
    <text evidence="1">The sequence shown here is derived from an EMBL/GenBank/DDBJ whole genome shotgun (WGS) entry which is preliminary data.</text>
</comment>
<dbReference type="CDD" id="cd03349">
    <property type="entry name" value="LbH_XAT"/>
    <property type="match status" value="1"/>
</dbReference>
<dbReference type="SUPFAM" id="SSF51161">
    <property type="entry name" value="Trimeric LpxA-like enzymes"/>
    <property type="match status" value="1"/>
</dbReference>
<dbReference type="InterPro" id="IPR001451">
    <property type="entry name" value="Hexapep"/>
</dbReference>
<dbReference type="AlphaFoldDB" id="A0A366SIW0"/>
<dbReference type="EMBL" id="LEOY01000002">
    <property type="protein sequence ID" value="RBR31788.1"/>
    <property type="molecule type" value="Genomic_DNA"/>
</dbReference>
<evidence type="ECO:0008006" key="3">
    <source>
        <dbReference type="Google" id="ProtNLM"/>
    </source>
</evidence>
<dbReference type="PANTHER" id="PTHR43300">
    <property type="entry name" value="ACETYLTRANSFERASE"/>
    <property type="match status" value="1"/>
</dbReference>
<reference evidence="1 2" key="1">
    <citation type="submission" date="2015-06" db="EMBL/GenBank/DDBJ databases">
        <title>The Genome Sequence of Enterococcus cecorum 170AEA1.</title>
        <authorList>
            <consortium name="The Broad Institute Genomics Platform"/>
            <consortium name="The Broad Institute Genome Sequencing Center for Infectious Disease"/>
            <person name="Earl A.M."/>
            <person name="Van Tyne D."/>
            <person name="Lebreton F."/>
            <person name="Saavedra J.T."/>
            <person name="Gilmore M.S."/>
            <person name="Manson McGuire A."/>
            <person name="Clock S."/>
            <person name="Crupain M."/>
            <person name="Rangan U."/>
            <person name="Young S."/>
            <person name="Abouelleil A."/>
            <person name="Cao P."/>
            <person name="Chapman S.B."/>
            <person name="Griggs A."/>
            <person name="Priest M."/>
            <person name="Shea T."/>
            <person name="Wortman J."/>
            <person name="Nusbaum C."/>
            <person name="Birren B."/>
        </authorList>
    </citation>
    <scope>NUCLEOTIDE SEQUENCE [LARGE SCALE GENOMIC DNA]</scope>
    <source>
        <strain evidence="1 2">170AEA1</strain>
    </source>
</reference>
<name>A0A366SIW0_9ENTE</name>
<dbReference type="InterPro" id="IPR050179">
    <property type="entry name" value="Trans_hexapeptide_repeat"/>
</dbReference>
<dbReference type="Pfam" id="PF00132">
    <property type="entry name" value="Hexapep"/>
    <property type="match status" value="1"/>
</dbReference>
<evidence type="ECO:0000313" key="2">
    <source>
        <dbReference type="Proteomes" id="UP000252800"/>
    </source>
</evidence>
<dbReference type="Proteomes" id="UP000252800">
    <property type="component" value="Unassembled WGS sequence"/>
</dbReference>
<sequence>MYTSLTQEIKLCIEKQLELNHREFILFPYGEIGMQVEEVLYKVYDIRPLCILDNKLSKYNKKIKPLSELEKYKNQNVYLILCTTNWHLNRVLKSSVLEYIPEKNIYEFEIAKRKTKQGKYSYGSLCNHWLVESVGSFCSFAEGVDVVENHAVSYISTHPFIYYDKPNNELHGNYDEFQSFPWYFSGINPKGKVQKLKRIRIGNDVWIGANAIITNGSNIGNGAIIAAGSVVTKDVPDYAIVGGVPAKIIRYRYTTEEIAALNRISWWDWSDEKIRNNYDDFFLPIKTFIDKHDTKE</sequence>
<evidence type="ECO:0000313" key="1">
    <source>
        <dbReference type="EMBL" id="RBR31788.1"/>
    </source>
</evidence>
<dbReference type="InterPro" id="IPR011004">
    <property type="entry name" value="Trimer_LpxA-like_sf"/>
</dbReference>